<dbReference type="Proteomes" id="UP000036932">
    <property type="component" value="Unassembled WGS sequence"/>
</dbReference>
<dbReference type="GO" id="GO:0005886">
    <property type="term" value="C:plasma membrane"/>
    <property type="evidence" value="ECO:0007669"/>
    <property type="project" value="UniProtKB-SubCell"/>
</dbReference>
<dbReference type="Pfam" id="PF02653">
    <property type="entry name" value="BPD_transp_2"/>
    <property type="match status" value="1"/>
</dbReference>
<feature type="transmembrane region" description="Helical" evidence="6">
    <location>
        <begin position="12"/>
        <end position="32"/>
    </location>
</feature>
<dbReference type="RefSeq" id="WP_054400991.1">
    <property type="nucleotide sequence ID" value="NZ_LIUT01000001.1"/>
</dbReference>
<dbReference type="GO" id="GO:0022857">
    <property type="term" value="F:transmembrane transporter activity"/>
    <property type="evidence" value="ECO:0007669"/>
    <property type="project" value="InterPro"/>
</dbReference>
<evidence type="ECO:0000313" key="8">
    <source>
        <dbReference type="Proteomes" id="UP000036932"/>
    </source>
</evidence>
<feature type="transmembrane region" description="Helical" evidence="6">
    <location>
        <begin position="281"/>
        <end position="303"/>
    </location>
</feature>
<dbReference type="PATRIC" id="fig|1705565.3.peg.2142"/>
<dbReference type="OrthoDB" id="45037at2"/>
<keyword evidence="4 6" id="KW-1133">Transmembrane helix</keyword>
<feature type="transmembrane region" description="Helical" evidence="6">
    <location>
        <begin position="190"/>
        <end position="210"/>
    </location>
</feature>
<protein>
    <submittedName>
        <fullName evidence="7">ABC transporter permease</fullName>
    </submittedName>
</protein>
<evidence type="ECO:0000313" key="7">
    <source>
        <dbReference type="EMBL" id="KOR87934.1"/>
    </source>
</evidence>
<feature type="transmembrane region" description="Helical" evidence="6">
    <location>
        <begin position="323"/>
        <end position="342"/>
    </location>
</feature>
<evidence type="ECO:0000256" key="2">
    <source>
        <dbReference type="ARBA" id="ARBA00022475"/>
    </source>
</evidence>
<organism evidence="7 8">
    <name type="scientific">Paenibacillus solani</name>
    <dbReference type="NCBI Taxonomy" id="1705565"/>
    <lineage>
        <taxon>Bacteria</taxon>
        <taxon>Bacillati</taxon>
        <taxon>Bacillota</taxon>
        <taxon>Bacilli</taxon>
        <taxon>Bacillales</taxon>
        <taxon>Paenibacillaceae</taxon>
        <taxon>Paenibacillus</taxon>
    </lineage>
</organism>
<gene>
    <name evidence="7" type="ORF">AM231_01455</name>
</gene>
<feature type="transmembrane region" description="Helical" evidence="6">
    <location>
        <begin position="139"/>
        <end position="159"/>
    </location>
</feature>
<name>A0A0M1P1H7_9BACL</name>
<dbReference type="PANTHER" id="PTHR47089:SF1">
    <property type="entry name" value="GUANOSINE ABC TRANSPORTER PERMEASE PROTEIN NUPP"/>
    <property type="match status" value="1"/>
</dbReference>
<reference evidence="8" key="1">
    <citation type="submission" date="2015-08" db="EMBL/GenBank/DDBJ databases">
        <title>Genome sequencing project for genomic taxonomy and phylogenomics of Bacillus-like bacteria.</title>
        <authorList>
            <person name="Liu B."/>
            <person name="Wang J."/>
            <person name="Zhu Y."/>
            <person name="Liu G."/>
            <person name="Chen Q."/>
            <person name="Chen Z."/>
            <person name="Lan J."/>
            <person name="Che J."/>
            <person name="Ge C."/>
            <person name="Shi H."/>
            <person name="Pan Z."/>
            <person name="Liu X."/>
        </authorList>
    </citation>
    <scope>NUCLEOTIDE SEQUENCE [LARGE SCALE GENOMIC DNA]</scope>
    <source>
        <strain evidence="8">FJAT-22460</strain>
    </source>
</reference>
<feature type="transmembrane region" description="Helical" evidence="6">
    <location>
        <begin position="106"/>
        <end position="127"/>
    </location>
</feature>
<comment type="caution">
    <text evidence="7">The sequence shown here is derived from an EMBL/GenBank/DDBJ whole genome shotgun (WGS) entry which is preliminary data.</text>
</comment>
<dbReference type="AlphaFoldDB" id="A0A0M1P1H7"/>
<accession>A0A0M1P1H7</accession>
<keyword evidence="3 6" id="KW-0812">Transmembrane</keyword>
<evidence type="ECO:0000256" key="4">
    <source>
        <dbReference type="ARBA" id="ARBA00022989"/>
    </source>
</evidence>
<keyword evidence="5 6" id="KW-0472">Membrane</keyword>
<dbReference type="InterPro" id="IPR001851">
    <property type="entry name" value="ABC_transp_permease"/>
</dbReference>
<dbReference type="CDD" id="cd06580">
    <property type="entry name" value="TM_PBP1_transp_TpRbsC_like"/>
    <property type="match status" value="1"/>
</dbReference>
<evidence type="ECO:0000256" key="3">
    <source>
        <dbReference type="ARBA" id="ARBA00022692"/>
    </source>
</evidence>
<keyword evidence="2" id="KW-1003">Cell membrane</keyword>
<feature type="transmembrane region" description="Helical" evidence="6">
    <location>
        <begin position="240"/>
        <end position="260"/>
    </location>
</feature>
<proteinExistence type="predicted"/>
<feature type="transmembrane region" description="Helical" evidence="6">
    <location>
        <begin position="52"/>
        <end position="75"/>
    </location>
</feature>
<evidence type="ECO:0000256" key="6">
    <source>
        <dbReference type="SAM" id="Phobius"/>
    </source>
</evidence>
<keyword evidence="8" id="KW-1185">Reference proteome</keyword>
<comment type="subcellular location">
    <subcellularLocation>
        <location evidence="1">Cell membrane</location>
        <topology evidence="1">Multi-pass membrane protein</topology>
    </subcellularLocation>
</comment>
<evidence type="ECO:0000256" key="5">
    <source>
        <dbReference type="ARBA" id="ARBA00023136"/>
    </source>
</evidence>
<sequence>MNKWTKLTLPLLQPIAAIIVGLLAGAIAIMIAGGDILQTYAEMWKGAFGGMYFFTNTLSRATPIILIGLGAAFAFRAGFFNLGAEGQMVFGALSAALVGLYMPGPGWLVCIAAILAGVIAGGLWSVMAGYFDSRFGVNLLISTLLLNYVAVLFAGYLVAYPLKDRSGSAAMAQSEMLDNSVWLPKLMSGMPLHAGFVLAVLAALIIFVLLKRSVIGYEVRMLGGNPLFALFGGVKRGPMMLGAMFFSGGLAGLGGAVEILGSQYRYIDGALSTADYAWTGIMAALLAGSHPIGTLIASIFLAALQTGGMGVERNTEVPLEVGAIIQAVLILFISARFTYSFLKRRKGDKSDGTAV</sequence>
<evidence type="ECO:0000256" key="1">
    <source>
        <dbReference type="ARBA" id="ARBA00004651"/>
    </source>
</evidence>
<dbReference type="PANTHER" id="PTHR47089">
    <property type="entry name" value="ABC TRANSPORTER, PERMEASE PROTEIN"/>
    <property type="match status" value="1"/>
</dbReference>
<dbReference type="EMBL" id="LIUT01000001">
    <property type="protein sequence ID" value="KOR87934.1"/>
    <property type="molecule type" value="Genomic_DNA"/>
</dbReference>